<feature type="chain" id="PRO_5046995470" evidence="2">
    <location>
        <begin position="23"/>
        <end position="1216"/>
    </location>
</feature>
<protein>
    <submittedName>
        <fullName evidence="3">OmpA family protein</fullName>
    </submittedName>
</protein>
<dbReference type="Proteomes" id="UP000663942">
    <property type="component" value="Chromosome"/>
</dbReference>
<proteinExistence type="predicted"/>
<sequence length="1216" mass="133102">MIRASNKLLTALLMGGSAIALATGAQAQDAAANDHPVHCGRDTDRPCGPVADDAAIERRGVGNNLEAADRGAARPFRVSVDGAGAGEGADDDLRADRQRRQDLALAGADVRVQATAFDVRPVLSIVADQPVIRAGDSVRFFTLSNYTAYIDRAEVRIFRADQSIEEAPLTVIPARFGEPVLWTTDRDAPGEHRYRYVLRVYDAEGRYDQTSALTLDVTHAVNVTKPDIHAGPLFENMRVVDAISVKGAAVTLSGEVEDPATRVTAFGTTVPVDRTGRFLVQQIVPVDTAAVAVQVARPGQAPVDLVREIVLPRTDRFFVGIADVTAGSRSFDAAKHELLGDAGDHRDDFVDGRLAFYFKGVVKNDWRLTASADTGEQPLKSLFDGFLEKDPRSLLRRIDPEMHYPVYGDDSVTVEDAPTYGRFYLRAENENTDALWGVFQSHLGGNELIRHQRTLYGANLDWRSDDVTASGERRTEINAFAADPGTIASREDFASTGGSVYFFRNRDIAPGSERVFLEVRDKDSGLVLERQELIAARDYEVNYLQGRVVMRNPPPMTADANSFVSQSSLAGNPVWVVATYEYSPGLTRPDAFTTGGRAQHWLSDRLRVAGSAYHQGEDQASQDLFGADVLYQHAPNSFVKLEFAQADGPGDGAFLSSTGGYDFTRVQTEADKANAVSLTFAGQLDELGLERDGRFGGYWKTREAGFSAPGELTFGETLDQYGGVFDLALSDTVRLQAKGDVTDGRLTERHAVEVGLRRETAAGWFGSVGVRSDKQQGQRTPYSPLYVPPPSEGTRTDAAVSVGYRHTPNPETPNVEQRDAPWAVWTFAQATLDHDGGRESNDRFGLGGEYQVHDRLKFKGEVSDGDMGFGADVRADFAMTDRGTLYLGYALAGENPDAMTGGRLGRLTGGARQQLGEKTNVFAEQRYDHGDGPTGWTQAYGVDFSPIEAWTFGARYETGSLSDALGQAIDRMAIGATADYGGDRLRWASALEYRKDEGDTVGERTTVATRNQVTYKATPSLRLFAQANISLSNSDQAMAMNADYYELALAGAYRPVDNDRLNLLTKYTYLADLPSPAQVDALGQSLDYAQRSHIAAIDGTYQVTPRLALGAKVAWRLGELRASRDESAPWFDSEAVFWAVRADYQIVRRWDVLVEVRELSIKEAHDSRLGALVGVYRHFGDHVKLGVGYNFTDFSDDLGDLSYDERGWFVNLIGKF</sequence>
<keyword evidence="2" id="KW-0732">Signal</keyword>
<evidence type="ECO:0000256" key="2">
    <source>
        <dbReference type="SAM" id="SignalP"/>
    </source>
</evidence>
<gene>
    <name evidence="3" type="ORF">IFE19_15410</name>
</gene>
<evidence type="ECO:0000313" key="3">
    <source>
        <dbReference type="EMBL" id="QTC87458.1"/>
    </source>
</evidence>
<name>A0ABX7SKA4_9CAUL</name>
<dbReference type="SUPFAM" id="SSF56935">
    <property type="entry name" value="Porins"/>
    <property type="match status" value="1"/>
</dbReference>
<accession>A0ABX7SKA4</accession>
<reference evidence="3 4" key="1">
    <citation type="submission" date="2020-09" db="EMBL/GenBank/DDBJ databases">
        <title>Brevundimonas sp. LVF1 isolated from an oligotrophic pond in Goettingen, Germany.</title>
        <authorList>
            <person name="Friedrich I."/>
            <person name="Klassen A."/>
            <person name="Neubauer H."/>
            <person name="Schneider D."/>
            <person name="Hertel R."/>
            <person name="Daniel R."/>
        </authorList>
    </citation>
    <scope>NUCLEOTIDE SEQUENCE [LARGE SCALE GENOMIC DNA]</scope>
    <source>
        <strain evidence="3 4">LVF1</strain>
    </source>
</reference>
<organism evidence="3 4">
    <name type="scientific">Brevundimonas pondensis</name>
    <dbReference type="NCBI Taxonomy" id="2774189"/>
    <lineage>
        <taxon>Bacteria</taxon>
        <taxon>Pseudomonadati</taxon>
        <taxon>Pseudomonadota</taxon>
        <taxon>Alphaproteobacteria</taxon>
        <taxon>Caulobacterales</taxon>
        <taxon>Caulobacteraceae</taxon>
        <taxon>Brevundimonas</taxon>
    </lineage>
</organism>
<keyword evidence="4" id="KW-1185">Reference proteome</keyword>
<evidence type="ECO:0000313" key="4">
    <source>
        <dbReference type="Proteomes" id="UP000663942"/>
    </source>
</evidence>
<dbReference type="RefSeq" id="WP_207823798.1">
    <property type="nucleotide sequence ID" value="NZ_CP062006.1"/>
</dbReference>
<feature type="region of interest" description="Disordered" evidence="1">
    <location>
        <begin position="775"/>
        <end position="795"/>
    </location>
</feature>
<feature type="signal peptide" evidence="2">
    <location>
        <begin position="1"/>
        <end position="22"/>
    </location>
</feature>
<evidence type="ECO:0000256" key="1">
    <source>
        <dbReference type="SAM" id="MobiDB-lite"/>
    </source>
</evidence>
<dbReference type="EMBL" id="CP062006">
    <property type="protein sequence ID" value="QTC87458.1"/>
    <property type="molecule type" value="Genomic_DNA"/>
</dbReference>